<dbReference type="KEGG" id="ota:OT_ostta04g00270"/>
<dbReference type="PANTHER" id="PTHR11913">
    <property type="entry name" value="COFILIN-RELATED"/>
    <property type="match status" value="1"/>
</dbReference>
<evidence type="ECO:0000256" key="3">
    <source>
        <dbReference type="SAM" id="MobiDB-lite"/>
    </source>
</evidence>
<dbReference type="InterPro" id="IPR017904">
    <property type="entry name" value="ADF/Cofilin"/>
</dbReference>
<dbReference type="eggNOG" id="KOG1735">
    <property type="taxonomic scope" value="Eukaryota"/>
</dbReference>
<dbReference type="RefSeq" id="XP_003078548.2">
    <property type="nucleotide sequence ID" value="XM_003078500.2"/>
</dbReference>
<protein>
    <submittedName>
        <fullName evidence="5">NSG11 protein</fullName>
    </submittedName>
</protein>
<dbReference type="Proteomes" id="UP000195557">
    <property type="component" value="Unassembled WGS sequence"/>
</dbReference>
<comment type="similarity">
    <text evidence="1">Belongs to the actin-binding proteins ADF family.</text>
</comment>
<evidence type="ECO:0000256" key="1">
    <source>
        <dbReference type="ARBA" id="ARBA00006844"/>
    </source>
</evidence>
<accession>A0A1Y5IM19</accession>
<keyword evidence="2" id="KW-0009">Actin-binding</keyword>
<reference evidence="5" key="1">
    <citation type="submission" date="2017-04" db="EMBL/GenBank/DDBJ databases">
        <title>Population genomics of picophytoplankton unveils novel chromosome hypervariability.</title>
        <authorList>
            <consortium name="DOE Joint Genome Institute"/>
            <person name="Blanc-Mathieu R."/>
            <person name="Krasovec M."/>
            <person name="Hebrard M."/>
            <person name="Yau S."/>
            <person name="Desgranges E."/>
            <person name="Martin J."/>
            <person name="Schackwitz W."/>
            <person name="Kuo A."/>
            <person name="Salin G."/>
            <person name="Donnadieu C."/>
            <person name="Desdevises Y."/>
            <person name="Sanchez-Ferandin S."/>
            <person name="Moreau H."/>
            <person name="Rivals E."/>
            <person name="Grigoriev I.V."/>
            <person name="Grimsley N."/>
            <person name="Eyre-Walker A."/>
            <person name="Piganeau G."/>
        </authorList>
    </citation>
    <scope>NUCLEOTIDE SEQUENCE [LARGE SCALE GENOMIC DNA]</scope>
    <source>
        <strain evidence="5">RCC 1115</strain>
    </source>
</reference>
<dbReference type="CDD" id="cd11286">
    <property type="entry name" value="ADF_cofilin_like"/>
    <property type="match status" value="1"/>
</dbReference>
<dbReference type="EMBL" id="KZ155771">
    <property type="protein sequence ID" value="OUS49224.1"/>
    <property type="molecule type" value="Genomic_DNA"/>
</dbReference>
<dbReference type="Pfam" id="PF00241">
    <property type="entry name" value="Cofilin_ADF"/>
    <property type="match status" value="1"/>
</dbReference>
<dbReference type="SUPFAM" id="SSF55753">
    <property type="entry name" value="Actin depolymerizing proteins"/>
    <property type="match status" value="1"/>
</dbReference>
<dbReference type="Gene3D" id="3.40.20.10">
    <property type="entry name" value="Severin"/>
    <property type="match status" value="1"/>
</dbReference>
<feature type="compositionally biased region" description="Pro residues" evidence="3">
    <location>
        <begin position="480"/>
        <end position="499"/>
    </location>
</feature>
<dbReference type="InterPro" id="IPR002108">
    <property type="entry name" value="ADF-H"/>
</dbReference>
<feature type="region of interest" description="Disordered" evidence="3">
    <location>
        <begin position="1"/>
        <end position="38"/>
    </location>
</feature>
<dbReference type="PROSITE" id="PS51263">
    <property type="entry name" value="ADF_H"/>
    <property type="match status" value="1"/>
</dbReference>
<evidence type="ECO:0000256" key="2">
    <source>
        <dbReference type="ARBA" id="ARBA00023203"/>
    </source>
</evidence>
<proteinExistence type="inferred from homology"/>
<dbReference type="SMART" id="SM00102">
    <property type="entry name" value="ADF"/>
    <property type="match status" value="1"/>
</dbReference>
<dbReference type="GO" id="GO:0030042">
    <property type="term" value="P:actin filament depolymerization"/>
    <property type="evidence" value="ECO:0007669"/>
    <property type="project" value="InterPro"/>
</dbReference>
<feature type="domain" description="ADF-H" evidence="4">
    <location>
        <begin position="519"/>
        <end position="652"/>
    </location>
</feature>
<feature type="region of interest" description="Disordered" evidence="3">
    <location>
        <begin position="462"/>
        <end position="499"/>
    </location>
</feature>
<name>A0A1Y5IM19_OSTTA</name>
<evidence type="ECO:0000259" key="4">
    <source>
        <dbReference type="PROSITE" id="PS51263"/>
    </source>
</evidence>
<organism evidence="5">
    <name type="scientific">Ostreococcus tauri</name>
    <name type="common">Marine green alga</name>
    <dbReference type="NCBI Taxonomy" id="70448"/>
    <lineage>
        <taxon>Eukaryota</taxon>
        <taxon>Viridiplantae</taxon>
        <taxon>Chlorophyta</taxon>
        <taxon>Mamiellophyceae</taxon>
        <taxon>Mamiellales</taxon>
        <taxon>Bathycoccaceae</taxon>
        <taxon>Ostreococcus</taxon>
    </lineage>
</organism>
<gene>
    <name evidence="5" type="ORF">BE221DRAFT_65391</name>
</gene>
<dbReference type="InterPro" id="IPR029006">
    <property type="entry name" value="ADF-H/Gelsolin-like_dom_sf"/>
</dbReference>
<dbReference type="OrthoDB" id="10644341at2759"/>
<sequence>MSFLTRLARRARAETASTASEAPRGTSSTLPRTYDAAIEDGDARARARTCDERARGLGRETADVFVEACARAGRHALEGATRGAENVAELTAMLASAQEGLAREVEEARGALERELSGARASASGGADKAKRAVRACLERCDALRMNAIPRIKELAARASAEEAQVSRKFLTEWTALDEACRETFTRMVDFDRYVAQEATRVDVVPLALCALVEEVLGSSGGMISQEERAKILETFETECVMAMARRISVLPKSASPHEKVGANPMRNANMSPTSASPPPVAAVPSPQKAPGRVASDSIRRAERERTAKELASQLKGFFATTPCVSRRPRGADSNIARDLGATMDSLRSCKTALDEGLISSDDYEKAKDWFLFAQRISQCRESGVLTREDVESVRREMLSSISSGSTTLSLDVKALLGNGSGGSGDEALRETKFNVKKSAAAAPTFMVKVEGADTAAALAAAARNRGENRDADRADAPEQPAPPKPPAPPVAPPPVAPPPVAPMAPPVATKSVGKSMSGVAVAGDCLSVFNKVKMRTSDLQWATFRVEENEGSVLTDATGEISGAHDDFLKALPDGECRYAVYDYKYTNADGCEYSKLVFIVWNPDTARLKNKMLYASTKDFFKSRLSGIAVEIQATDHDEVSESELRENIGIVLTRK</sequence>
<feature type="compositionally biased region" description="Basic and acidic residues" evidence="3">
    <location>
        <begin position="465"/>
        <end position="477"/>
    </location>
</feature>
<feature type="region of interest" description="Disordered" evidence="3">
    <location>
        <begin position="254"/>
        <end position="295"/>
    </location>
</feature>
<evidence type="ECO:0000313" key="5">
    <source>
        <dbReference type="EMBL" id="OUS49224.1"/>
    </source>
</evidence>
<dbReference type="AlphaFoldDB" id="A0A1Y5IM19"/>
<dbReference type="GO" id="GO:0003779">
    <property type="term" value="F:actin binding"/>
    <property type="evidence" value="ECO:0007669"/>
    <property type="project" value="UniProtKB-KW"/>
</dbReference>
<dbReference type="GO" id="GO:0015629">
    <property type="term" value="C:actin cytoskeleton"/>
    <property type="evidence" value="ECO:0007669"/>
    <property type="project" value="InterPro"/>
</dbReference>